<evidence type="ECO:0000313" key="3">
    <source>
        <dbReference type="EMBL" id="KAH8020640.1"/>
    </source>
</evidence>
<sequence length="398" mass="43534">MFTPNERPAAVVYWPRYSAADPQVAGSNPGCGGCISDGGGNDVENDKELSPLLADQPTFSGRTAAYGSRQERHSDDSDDAIRYFVRLDESRLGSRLKRTVVQIKRQSWLSCLLIDKVVYLGVSFVGFIIMEFFMICMSICMETILASTLEQDGNLFLGAERSLSELGMMLGSVGAGALVDVSGDSVPYYVFGGALLAVTLLVVRSRHETRDSSNTQSSISDADGNPDPNEQNPARKTLWALLLNPCFMVDVFSRALCWVTAAFNYATLEPHIAQLQGRRTGAVAERSFALICVSQALRGFGAGFIIICAYSNAMRVAVTIPLAPLSGFLVSIFGYRAASMWLFGLLSVWAFLTGSIWLVRGWQKDGKLIPPTDVDRQPYYQVHGRCTYPIIDSSQPLI</sequence>
<dbReference type="InterPro" id="IPR036259">
    <property type="entry name" value="MFS_trans_sf"/>
</dbReference>
<evidence type="ECO:0000256" key="2">
    <source>
        <dbReference type="SAM" id="Phobius"/>
    </source>
</evidence>
<comment type="caution">
    <text evidence="3">The sequence shown here is derived from an EMBL/GenBank/DDBJ whole genome shotgun (WGS) entry which is preliminary data.</text>
</comment>
<gene>
    <name evidence="3" type="ORF">HPB51_002589</name>
</gene>
<keyword evidence="2" id="KW-0812">Transmembrane</keyword>
<protein>
    <submittedName>
        <fullName evidence="3">Uncharacterized protein</fullName>
    </submittedName>
</protein>
<feature type="transmembrane region" description="Helical" evidence="2">
    <location>
        <begin position="185"/>
        <end position="203"/>
    </location>
</feature>
<accession>A0A9J6DFA4</accession>
<evidence type="ECO:0000256" key="1">
    <source>
        <dbReference type="SAM" id="MobiDB-lite"/>
    </source>
</evidence>
<dbReference type="EMBL" id="JABSTU010000009">
    <property type="protein sequence ID" value="KAH8020640.1"/>
    <property type="molecule type" value="Genomic_DNA"/>
</dbReference>
<feature type="region of interest" description="Disordered" evidence="1">
    <location>
        <begin position="209"/>
        <end position="230"/>
    </location>
</feature>
<evidence type="ECO:0000313" key="4">
    <source>
        <dbReference type="Proteomes" id="UP000821866"/>
    </source>
</evidence>
<feature type="transmembrane region" description="Helical" evidence="2">
    <location>
        <begin position="117"/>
        <end position="141"/>
    </location>
</feature>
<feature type="transmembrane region" description="Helical" evidence="2">
    <location>
        <begin position="341"/>
        <end position="359"/>
    </location>
</feature>
<dbReference type="SUPFAM" id="SSF103473">
    <property type="entry name" value="MFS general substrate transporter"/>
    <property type="match status" value="1"/>
</dbReference>
<dbReference type="Gene3D" id="1.20.1250.20">
    <property type="entry name" value="MFS general substrate transporter like domains"/>
    <property type="match status" value="1"/>
</dbReference>
<reference evidence="3" key="2">
    <citation type="submission" date="2021-09" db="EMBL/GenBank/DDBJ databases">
        <authorList>
            <person name="Jia N."/>
            <person name="Wang J."/>
            <person name="Shi W."/>
            <person name="Du L."/>
            <person name="Sun Y."/>
            <person name="Zhan W."/>
            <person name="Jiang J."/>
            <person name="Wang Q."/>
            <person name="Zhang B."/>
            <person name="Ji P."/>
            <person name="Sakyi L.B."/>
            <person name="Cui X."/>
            <person name="Yuan T."/>
            <person name="Jiang B."/>
            <person name="Yang W."/>
            <person name="Lam T.T.-Y."/>
            <person name="Chang Q."/>
            <person name="Ding S."/>
            <person name="Wang X."/>
            <person name="Zhu J."/>
            <person name="Ruan X."/>
            <person name="Zhao L."/>
            <person name="Wei J."/>
            <person name="Que T."/>
            <person name="Du C."/>
            <person name="Cheng J."/>
            <person name="Dai P."/>
            <person name="Han X."/>
            <person name="Huang E."/>
            <person name="Gao Y."/>
            <person name="Liu J."/>
            <person name="Shao H."/>
            <person name="Ye R."/>
            <person name="Li L."/>
            <person name="Wei W."/>
            <person name="Wang X."/>
            <person name="Wang C."/>
            <person name="Huo Q."/>
            <person name="Li W."/>
            <person name="Guo W."/>
            <person name="Chen H."/>
            <person name="Chen S."/>
            <person name="Zhou L."/>
            <person name="Zhou L."/>
            <person name="Ni X."/>
            <person name="Tian J."/>
            <person name="Zhou Y."/>
            <person name="Sheng Y."/>
            <person name="Liu T."/>
            <person name="Pan Y."/>
            <person name="Xia L."/>
            <person name="Li J."/>
            <person name="Zhao F."/>
            <person name="Cao W."/>
        </authorList>
    </citation>
    <scope>NUCLEOTIDE SEQUENCE</scope>
    <source>
        <strain evidence="3">Rmic-2018</strain>
        <tissue evidence="3">Larvae</tissue>
    </source>
</reference>
<name>A0A9J6DFA4_RHIMP</name>
<dbReference type="VEuPathDB" id="VectorBase:LOC119174019"/>
<reference evidence="3" key="1">
    <citation type="journal article" date="2020" name="Cell">
        <title>Large-Scale Comparative Analyses of Tick Genomes Elucidate Their Genetic Diversity and Vector Capacities.</title>
        <authorList>
            <consortium name="Tick Genome and Microbiome Consortium (TIGMIC)"/>
            <person name="Jia N."/>
            <person name="Wang J."/>
            <person name="Shi W."/>
            <person name="Du L."/>
            <person name="Sun Y."/>
            <person name="Zhan W."/>
            <person name="Jiang J.F."/>
            <person name="Wang Q."/>
            <person name="Zhang B."/>
            <person name="Ji P."/>
            <person name="Bell-Sakyi L."/>
            <person name="Cui X.M."/>
            <person name="Yuan T.T."/>
            <person name="Jiang B.G."/>
            <person name="Yang W.F."/>
            <person name="Lam T.T."/>
            <person name="Chang Q.C."/>
            <person name="Ding S.J."/>
            <person name="Wang X.J."/>
            <person name="Zhu J.G."/>
            <person name="Ruan X.D."/>
            <person name="Zhao L."/>
            <person name="Wei J.T."/>
            <person name="Ye R.Z."/>
            <person name="Que T.C."/>
            <person name="Du C.H."/>
            <person name="Zhou Y.H."/>
            <person name="Cheng J.X."/>
            <person name="Dai P.F."/>
            <person name="Guo W.B."/>
            <person name="Han X.H."/>
            <person name="Huang E.J."/>
            <person name="Li L.F."/>
            <person name="Wei W."/>
            <person name="Gao Y.C."/>
            <person name="Liu J.Z."/>
            <person name="Shao H.Z."/>
            <person name="Wang X."/>
            <person name="Wang C.C."/>
            <person name="Yang T.C."/>
            <person name="Huo Q.B."/>
            <person name="Li W."/>
            <person name="Chen H.Y."/>
            <person name="Chen S.E."/>
            <person name="Zhou L.G."/>
            <person name="Ni X.B."/>
            <person name="Tian J.H."/>
            <person name="Sheng Y."/>
            <person name="Liu T."/>
            <person name="Pan Y.S."/>
            <person name="Xia L.Y."/>
            <person name="Li J."/>
            <person name="Zhao F."/>
            <person name="Cao W.C."/>
        </authorList>
    </citation>
    <scope>NUCLEOTIDE SEQUENCE</scope>
    <source>
        <strain evidence="3">Rmic-2018</strain>
    </source>
</reference>
<organism evidence="3 4">
    <name type="scientific">Rhipicephalus microplus</name>
    <name type="common">Cattle tick</name>
    <name type="synonym">Boophilus microplus</name>
    <dbReference type="NCBI Taxonomy" id="6941"/>
    <lineage>
        <taxon>Eukaryota</taxon>
        <taxon>Metazoa</taxon>
        <taxon>Ecdysozoa</taxon>
        <taxon>Arthropoda</taxon>
        <taxon>Chelicerata</taxon>
        <taxon>Arachnida</taxon>
        <taxon>Acari</taxon>
        <taxon>Parasitiformes</taxon>
        <taxon>Ixodida</taxon>
        <taxon>Ixodoidea</taxon>
        <taxon>Ixodidae</taxon>
        <taxon>Rhipicephalinae</taxon>
        <taxon>Rhipicephalus</taxon>
        <taxon>Boophilus</taxon>
    </lineage>
</organism>
<keyword evidence="2" id="KW-0472">Membrane</keyword>
<dbReference type="Proteomes" id="UP000821866">
    <property type="component" value="Chromosome 7"/>
</dbReference>
<keyword evidence="4" id="KW-1185">Reference proteome</keyword>
<keyword evidence="2" id="KW-1133">Transmembrane helix</keyword>
<proteinExistence type="predicted"/>
<dbReference type="AlphaFoldDB" id="A0A9J6DFA4"/>